<keyword evidence="2" id="KW-0547">Nucleotide-binding</keyword>
<protein>
    <recommendedName>
        <fullName evidence="4">AIG1-type G domain-containing protein</fullName>
    </recommendedName>
</protein>
<evidence type="ECO:0000259" key="4">
    <source>
        <dbReference type="Pfam" id="PF04548"/>
    </source>
</evidence>
<dbReference type="InterPro" id="IPR027417">
    <property type="entry name" value="P-loop_NTPase"/>
</dbReference>
<dbReference type="EMBL" id="JAIWYP010000001">
    <property type="protein sequence ID" value="KAH3893580.1"/>
    <property type="molecule type" value="Genomic_DNA"/>
</dbReference>
<keyword evidence="6" id="KW-1185">Reference proteome</keyword>
<feature type="domain" description="AIG1-type G" evidence="4">
    <location>
        <begin position="3"/>
        <end position="126"/>
    </location>
</feature>
<evidence type="ECO:0000256" key="2">
    <source>
        <dbReference type="ARBA" id="ARBA00022741"/>
    </source>
</evidence>
<evidence type="ECO:0000313" key="5">
    <source>
        <dbReference type="EMBL" id="KAH3893580.1"/>
    </source>
</evidence>
<evidence type="ECO:0000256" key="1">
    <source>
        <dbReference type="ARBA" id="ARBA00008535"/>
    </source>
</evidence>
<dbReference type="Gene3D" id="3.40.50.300">
    <property type="entry name" value="P-loop containing nucleotide triphosphate hydrolases"/>
    <property type="match status" value="1"/>
</dbReference>
<comment type="caution">
    <text evidence="5">The sequence shown here is derived from an EMBL/GenBank/DDBJ whole genome shotgun (WGS) entry which is preliminary data.</text>
</comment>
<dbReference type="InterPro" id="IPR006703">
    <property type="entry name" value="G_AIG1"/>
</dbReference>
<accession>A0A9D4S7L8</accession>
<dbReference type="Pfam" id="PF04548">
    <property type="entry name" value="AIG1"/>
    <property type="match status" value="1"/>
</dbReference>
<dbReference type="GO" id="GO:0005525">
    <property type="term" value="F:GTP binding"/>
    <property type="evidence" value="ECO:0007669"/>
    <property type="project" value="InterPro"/>
</dbReference>
<feature type="coiled-coil region" evidence="3">
    <location>
        <begin position="148"/>
        <end position="178"/>
    </location>
</feature>
<keyword evidence="3" id="KW-0175">Coiled coil</keyword>
<comment type="similarity">
    <text evidence="1">Belongs to the TRAFAC class TrmE-Era-EngA-EngB-Septin-like GTPase superfamily. AIG1/Toc34/Toc159-like paraseptin GTPase family. IAN subfamily.</text>
</comment>
<dbReference type="AlphaFoldDB" id="A0A9D4S7L8"/>
<proteinExistence type="inferred from homology"/>
<reference evidence="5" key="2">
    <citation type="submission" date="2020-11" db="EMBL/GenBank/DDBJ databases">
        <authorList>
            <person name="McCartney M.A."/>
            <person name="Auch B."/>
            <person name="Kono T."/>
            <person name="Mallez S."/>
            <person name="Becker A."/>
            <person name="Gohl D.M."/>
            <person name="Silverstein K.A.T."/>
            <person name="Koren S."/>
            <person name="Bechman K.B."/>
            <person name="Herman A."/>
            <person name="Abrahante J.E."/>
            <person name="Garbe J."/>
        </authorList>
    </citation>
    <scope>NUCLEOTIDE SEQUENCE</scope>
    <source>
        <strain evidence="5">Duluth1</strain>
        <tissue evidence="5">Whole animal</tissue>
    </source>
</reference>
<gene>
    <name evidence="5" type="ORF">DPMN_017728</name>
</gene>
<reference evidence="5" key="1">
    <citation type="journal article" date="2019" name="bioRxiv">
        <title>The Genome of the Zebra Mussel, Dreissena polymorpha: A Resource for Invasive Species Research.</title>
        <authorList>
            <person name="McCartney M.A."/>
            <person name="Auch B."/>
            <person name="Kono T."/>
            <person name="Mallez S."/>
            <person name="Zhang Y."/>
            <person name="Obille A."/>
            <person name="Becker A."/>
            <person name="Abrahante J.E."/>
            <person name="Garbe J."/>
            <person name="Badalamenti J.P."/>
            <person name="Herman A."/>
            <person name="Mangelson H."/>
            <person name="Liachko I."/>
            <person name="Sullivan S."/>
            <person name="Sone E.D."/>
            <person name="Koren S."/>
            <person name="Silverstein K.A.T."/>
            <person name="Beckman K.B."/>
            <person name="Gohl D.M."/>
        </authorList>
    </citation>
    <scope>NUCLEOTIDE SEQUENCE</scope>
    <source>
        <strain evidence="5">Duluth1</strain>
        <tissue evidence="5">Whole animal</tissue>
    </source>
</reference>
<evidence type="ECO:0000313" key="6">
    <source>
        <dbReference type="Proteomes" id="UP000828390"/>
    </source>
</evidence>
<sequence>MLEPGFHAVCFVLDPHRIADVKDQFQPIMQYFGDEANDYAFVLMTFTRNEEELEKILPDNINDKHPKVATVLKFCKDKELYIDNKVPPEEREEIIEDMFNYIDSENDQKLKPYFSSRFKHKTEAVEAAEAARISEAAKNDIIQSKVKVAALEQSVKLANEAAKAMKDAEAARAAENRTVIW</sequence>
<dbReference type="Proteomes" id="UP000828390">
    <property type="component" value="Unassembled WGS sequence"/>
</dbReference>
<evidence type="ECO:0000256" key="3">
    <source>
        <dbReference type="SAM" id="Coils"/>
    </source>
</evidence>
<organism evidence="5 6">
    <name type="scientific">Dreissena polymorpha</name>
    <name type="common">Zebra mussel</name>
    <name type="synonym">Mytilus polymorpha</name>
    <dbReference type="NCBI Taxonomy" id="45954"/>
    <lineage>
        <taxon>Eukaryota</taxon>
        <taxon>Metazoa</taxon>
        <taxon>Spiralia</taxon>
        <taxon>Lophotrochozoa</taxon>
        <taxon>Mollusca</taxon>
        <taxon>Bivalvia</taxon>
        <taxon>Autobranchia</taxon>
        <taxon>Heteroconchia</taxon>
        <taxon>Euheterodonta</taxon>
        <taxon>Imparidentia</taxon>
        <taxon>Neoheterodontei</taxon>
        <taxon>Myida</taxon>
        <taxon>Dreissenoidea</taxon>
        <taxon>Dreissenidae</taxon>
        <taxon>Dreissena</taxon>
    </lineage>
</organism>
<name>A0A9D4S7L8_DREPO</name>